<dbReference type="AlphaFoldDB" id="A0A8J2MPU9"/>
<dbReference type="GO" id="GO:0005737">
    <property type="term" value="C:cytoplasm"/>
    <property type="evidence" value="ECO:0007669"/>
    <property type="project" value="TreeGrafter"/>
</dbReference>
<keyword evidence="6" id="KW-1185">Reference proteome</keyword>
<dbReference type="EC" id="4.6.1.16" evidence="2"/>
<dbReference type="InterPro" id="IPR036167">
    <property type="entry name" value="tRNA_intron_Endo_cat-like_sf"/>
</dbReference>
<evidence type="ECO:0000259" key="4">
    <source>
        <dbReference type="Pfam" id="PF01974"/>
    </source>
</evidence>
<comment type="caution">
    <text evidence="5">The sequence shown here is derived from an EMBL/GenBank/DDBJ whole genome shotgun (WGS) entry which is preliminary data.</text>
</comment>
<dbReference type="EMBL" id="CAKAEH010001426">
    <property type="protein sequence ID" value="CAG9536095.1"/>
    <property type="molecule type" value="Genomic_DNA"/>
</dbReference>
<dbReference type="GO" id="GO:0000213">
    <property type="term" value="F:tRNA-intron lyase activity"/>
    <property type="evidence" value="ECO:0007669"/>
    <property type="project" value="UniProtKB-EC"/>
</dbReference>
<dbReference type="InterPro" id="IPR011856">
    <property type="entry name" value="tRNA_endonuc-like_dom_sf"/>
</dbReference>
<dbReference type="OrthoDB" id="10249562at2759"/>
<organism evidence="5 6">
    <name type="scientific">Cercopithifilaria johnstoni</name>
    <dbReference type="NCBI Taxonomy" id="2874296"/>
    <lineage>
        <taxon>Eukaryota</taxon>
        <taxon>Metazoa</taxon>
        <taxon>Ecdysozoa</taxon>
        <taxon>Nematoda</taxon>
        <taxon>Chromadorea</taxon>
        <taxon>Rhabditida</taxon>
        <taxon>Spirurina</taxon>
        <taxon>Spiruromorpha</taxon>
        <taxon>Filarioidea</taxon>
        <taxon>Onchocercidae</taxon>
        <taxon>Cercopithifilaria</taxon>
    </lineage>
</organism>
<sequence length="194" mass="22391">MLLVIIMKRFTAVCSYTLRSFQGFFRSAKSWKSLWPTDNSLHLGMEEAVYLSAEISVLRIFADDGQECVPDIVWKAFYNRYGIRFVRRYATYRYFKCQGWIVRPGLHCGADFMLYRDGPEYYHSSAAVRIVSTESRRSVSSFIALNRGLNNIKKTLIEVTVVIPEDCNIQSIDSVHCISVTHTTSLTWKTSDDR</sequence>
<dbReference type="Pfam" id="PF01974">
    <property type="entry name" value="tRNA_int_endo"/>
    <property type="match status" value="1"/>
</dbReference>
<accession>A0A8J2MPU9</accession>
<name>A0A8J2MPU9_9BILA</name>
<proteinExistence type="inferred from homology"/>
<comment type="similarity">
    <text evidence="1">Belongs to the tRNA-intron endonuclease family.</text>
</comment>
<protein>
    <recommendedName>
        <fullName evidence="2">tRNA-intron lyase</fullName>
        <ecNumber evidence="2">4.6.1.16</ecNumber>
    </recommendedName>
</protein>
<dbReference type="PANTHER" id="PTHR21227">
    <property type="entry name" value="TRNA-SPLICING ENDONUCLEASE SUBUNIT SEN2"/>
    <property type="match status" value="1"/>
</dbReference>
<dbReference type="PANTHER" id="PTHR21227:SF0">
    <property type="entry name" value="TRNA-SPLICING ENDONUCLEASE SUBUNIT SEN2"/>
    <property type="match status" value="1"/>
</dbReference>
<dbReference type="InterPro" id="IPR006677">
    <property type="entry name" value="tRNA_intron_Endonuc_cat-like"/>
</dbReference>
<dbReference type="GO" id="GO:0000214">
    <property type="term" value="C:tRNA-intron endonuclease complex"/>
    <property type="evidence" value="ECO:0007669"/>
    <property type="project" value="TreeGrafter"/>
</dbReference>
<gene>
    <name evidence="5" type="ORF">CJOHNSTONI_LOCUS6052</name>
</gene>
<dbReference type="Proteomes" id="UP000746747">
    <property type="component" value="Unassembled WGS sequence"/>
</dbReference>
<dbReference type="GO" id="GO:0000379">
    <property type="term" value="P:tRNA-type intron splice site recognition and cleavage"/>
    <property type="evidence" value="ECO:0007669"/>
    <property type="project" value="TreeGrafter"/>
</dbReference>
<evidence type="ECO:0000256" key="3">
    <source>
        <dbReference type="ARBA" id="ARBA00034031"/>
    </source>
</evidence>
<comment type="catalytic activity">
    <reaction evidence="3">
        <text>pretRNA = a 3'-half-tRNA molecule with a 5'-OH end + a 5'-half-tRNA molecule with a 2',3'-cyclic phosphate end + an intron with a 2',3'-cyclic phosphate and a 5'-hydroxyl terminus.</text>
        <dbReference type="EC" id="4.6.1.16"/>
    </reaction>
</comment>
<evidence type="ECO:0000256" key="1">
    <source>
        <dbReference type="ARBA" id="ARBA00008078"/>
    </source>
</evidence>
<evidence type="ECO:0000313" key="5">
    <source>
        <dbReference type="EMBL" id="CAG9536095.1"/>
    </source>
</evidence>
<dbReference type="NCBIfam" id="TIGR00324">
    <property type="entry name" value="endA"/>
    <property type="match status" value="1"/>
</dbReference>
<evidence type="ECO:0000256" key="2">
    <source>
        <dbReference type="ARBA" id="ARBA00012573"/>
    </source>
</evidence>
<reference evidence="5" key="1">
    <citation type="submission" date="2021-09" db="EMBL/GenBank/DDBJ databases">
        <authorList>
            <consortium name="Pathogen Informatics"/>
        </authorList>
    </citation>
    <scope>NUCLEOTIDE SEQUENCE</scope>
</reference>
<dbReference type="GO" id="GO:0003676">
    <property type="term" value="F:nucleic acid binding"/>
    <property type="evidence" value="ECO:0007669"/>
    <property type="project" value="InterPro"/>
</dbReference>
<dbReference type="Gene3D" id="3.40.1350.10">
    <property type="match status" value="1"/>
</dbReference>
<dbReference type="InterPro" id="IPR006676">
    <property type="entry name" value="tRNA_splic"/>
</dbReference>
<dbReference type="SUPFAM" id="SSF53032">
    <property type="entry name" value="tRNA-intron endonuclease catalytic domain-like"/>
    <property type="match status" value="1"/>
</dbReference>
<feature type="domain" description="tRNA intron endonuclease catalytic" evidence="4">
    <location>
        <begin position="85"/>
        <end position="161"/>
    </location>
</feature>
<dbReference type="CDD" id="cd22363">
    <property type="entry name" value="tRNA-intron_lyase_C"/>
    <property type="match status" value="1"/>
</dbReference>
<evidence type="ECO:0000313" key="6">
    <source>
        <dbReference type="Proteomes" id="UP000746747"/>
    </source>
</evidence>